<evidence type="ECO:0000256" key="2">
    <source>
        <dbReference type="ARBA" id="ARBA00022448"/>
    </source>
</evidence>
<dbReference type="Proteomes" id="UP000238730">
    <property type="component" value="Unassembled WGS sequence"/>
</dbReference>
<feature type="transmembrane region" description="Helical" evidence="7">
    <location>
        <begin position="141"/>
        <end position="160"/>
    </location>
</feature>
<evidence type="ECO:0000256" key="7">
    <source>
        <dbReference type="SAM" id="Phobius"/>
    </source>
</evidence>
<evidence type="ECO:0000313" key="9">
    <source>
        <dbReference type="Proteomes" id="UP000238730"/>
    </source>
</evidence>
<dbReference type="RefSeq" id="WP_105060353.1">
    <property type="nucleotide sequence ID" value="NZ_MSCJ01000001.1"/>
</dbReference>
<dbReference type="InterPro" id="IPR006726">
    <property type="entry name" value="PHBA_efflux_AaeB/fusaric-R"/>
</dbReference>
<accession>A0A2S7VZ06</accession>
<keyword evidence="2" id="KW-0813">Transport</keyword>
<keyword evidence="5 7" id="KW-1133">Transmembrane helix</keyword>
<evidence type="ECO:0000256" key="4">
    <source>
        <dbReference type="ARBA" id="ARBA00022692"/>
    </source>
</evidence>
<organism evidence="8 9">
    <name type="scientific">Photobacterium angustum</name>
    <dbReference type="NCBI Taxonomy" id="661"/>
    <lineage>
        <taxon>Bacteria</taxon>
        <taxon>Pseudomonadati</taxon>
        <taxon>Pseudomonadota</taxon>
        <taxon>Gammaproteobacteria</taxon>
        <taxon>Vibrionales</taxon>
        <taxon>Vibrionaceae</taxon>
        <taxon>Photobacterium</taxon>
    </lineage>
</organism>
<evidence type="ECO:0000256" key="3">
    <source>
        <dbReference type="ARBA" id="ARBA00022475"/>
    </source>
</evidence>
<feature type="transmembrane region" description="Helical" evidence="7">
    <location>
        <begin position="111"/>
        <end position="129"/>
    </location>
</feature>
<dbReference type="PANTHER" id="PTHR30509:SF9">
    <property type="entry name" value="MULTIDRUG RESISTANCE PROTEIN MDTO"/>
    <property type="match status" value="1"/>
</dbReference>
<dbReference type="OrthoDB" id="977186at2"/>
<dbReference type="Pfam" id="PF04632">
    <property type="entry name" value="FUSC"/>
    <property type="match status" value="1"/>
</dbReference>
<name>A0A2S7VZ06_PHOAN</name>
<feature type="transmembrane region" description="Helical" evidence="7">
    <location>
        <begin position="66"/>
        <end position="83"/>
    </location>
</feature>
<keyword evidence="3" id="KW-1003">Cell membrane</keyword>
<keyword evidence="6 7" id="KW-0472">Membrane</keyword>
<dbReference type="GO" id="GO:0022857">
    <property type="term" value="F:transmembrane transporter activity"/>
    <property type="evidence" value="ECO:0007669"/>
    <property type="project" value="InterPro"/>
</dbReference>
<dbReference type="PANTHER" id="PTHR30509">
    <property type="entry name" value="P-HYDROXYBENZOIC ACID EFFLUX PUMP SUBUNIT-RELATED"/>
    <property type="match status" value="1"/>
</dbReference>
<gene>
    <name evidence="8" type="ORF">BTO08_06460</name>
</gene>
<evidence type="ECO:0000256" key="5">
    <source>
        <dbReference type="ARBA" id="ARBA00022989"/>
    </source>
</evidence>
<keyword evidence="4 7" id="KW-0812">Transmembrane</keyword>
<evidence type="ECO:0000256" key="6">
    <source>
        <dbReference type="ARBA" id="ARBA00023136"/>
    </source>
</evidence>
<comment type="subcellular location">
    <subcellularLocation>
        <location evidence="1">Cell membrane</location>
        <topology evidence="1">Multi-pass membrane protein</topology>
    </subcellularLocation>
</comment>
<dbReference type="GO" id="GO:0005886">
    <property type="term" value="C:plasma membrane"/>
    <property type="evidence" value="ECO:0007669"/>
    <property type="project" value="UniProtKB-SubCell"/>
</dbReference>
<dbReference type="AlphaFoldDB" id="A0A2S7VZ06"/>
<feature type="transmembrane region" description="Helical" evidence="7">
    <location>
        <begin position="89"/>
        <end position="104"/>
    </location>
</feature>
<feature type="transmembrane region" description="Helical" evidence="7">
    <location>
        <begin position="12"/>
        <end position="35"/>
    </location>
</feature>
<comment type="caution">
    <text evidence="8">The sequence shown here is derived from an EMBL/GenBank/DDBJ whole genome shotgun (WGS) entry which is preliminary data.</text>
</comment>
<sequence length="350" mass="40172">MYLRFKNLLLTHAQFAHSLRVTMAIAFSLVFYHFIPVPHSMWGPVTVAVVLMQPYAGVIKQKGFQRVGGTLLGAVLGLVTVFFPQNLVAFIPVWILTWCFLLSLKSYGKHTYIFFLAVMTLIIVAYQGNSAQEVSVALWRVTNIIIGSLIAMSFSMLFPIRAKYLWDKLFNQNMHDLRQLYQAHASAHIPSIKILARIKNQVNERQIKMISLLPNVQKENPKSAGHYKAIVTIQSSMISLIEQLIETHWSSDIGRRKLLEQTGLKNYQQQIVLILNRLADDKDLNIELPDIQQLKQMALQISQPKDSILLGPYGYLWLTRQLVYRLDELIVQLKLIKNTKRYQHNDTNGD</sequence>
<reference evidence="8 9" key="1">
    <citation type="submission" date="2016-12" db="EMBL/GenBank/DDBJ databases">
        <title>Diversity of luminous bacteria.</title>
        <authorList>
            <person name="Yoshizawa S."/>
            <person name="Kogure K."/>
        </authorList>
    </citation>
    <scope>NUCLEOTIDE SEQUENCE [LARGE SCALE GENOMIC DNA]</scope>
    <source>
        <strain evidence="8 9">LC1-200</strain>
    </source>
</reference>
<dbReference type="EMBL" id="MSCJ01000001">
    <property type="protein sequence ID" value="PQJ67068.1"/>
    <property type="molecule type" value="Genomic_DNA"/>
</dbReference>
<protein>
    <submittedName>
        <fullName evidence="8">Transporter</fullName>
    </submittedName>
</protein>
<evidence type="ECO:0000256" key="1">
    <source>
        <dbReference type="ARBA" id="ARBA00004651"/>
    </source>
</evidence>
<proteinExistence type="predicted"/>
<evidence type="ECO:0000313" key="8">
    <source>
        <dbReference type="EMBL" id="PQJ67068.1"/>
    </source>
</evidence>
<feature type="transmembrane region" description="Helical" evidence="7">
    <location>
        <begin position="41"/>
        <end position="59"/>
    </location>
</feature>